<feature type="region of interest" description="Disordered" evidence="1">
    <location>
        <begin position="26"/>
        <end position="82"/>
    </location>
</feature>
<dbReference type="OrthoDB" id="5586at2759"/>
<dbReference type="Proteomes" id="UP000729913">
    <property type="component" value="Unassembled WGS sequence"/>
</dbReference>
<proteinExistence type="predicted"/>
<dbReference type="EMBL" id="JAAOIC020000048">
    <property type="protein sequence ID" value="KAG8036791.1"/>
    <property type="molecule type" value="Genomic_DNA"/>
</dbReference>
<evidence type="ECO:0000256" key="1">
    <source>
        <dbReference type="SAM" id="MobiDB-lite"/>
    </source>
</evidence>
<reference evidence="2" key="2">
    <citation type="submission" date="2021-04" db="EMBL/GenBank/DDBJ databases">
        <title>Genome-wide patterns of bracovirus chromosomal integration into multiple host tissues during parasitism.</title>
        <authorList>
            <person name="Chebbi M.A.C."/>
        </authorList>
    </citation>
    <scope>NUCLEOTIDE SEQUENCE</scope>
    <source>
        <tissue evidence="2">Whole body</tissue>
    </source>
</reference>
<evidence type="ECO:0000313" key="2">
    <source>
        <dbReference type="EMBL" id="KAG8036791.1"/>
    </source>
</evidence>
<feature type="compositionally biased region" description="Acidic residues" evidence="1">
    <location>
        <begin position="72"/>
        <end position="82"/>
    </location>
</feature>
<dbReference type="AlphaFoldDB" id="A0A8J5QRN9"/>
<sequence>MNNEILLLQREITTLKAMKMYDNGIDEDGFTTINTLPEESNDRNKKRDSYTKNYQDTGESRRDSKNQNYDSGDSDDYAESDN</sequence>
<protein>
    <submittedName>
        <fullName evidence="2">Uncharacterized protein</fullName>
    </submittedName>
</protein>
<feature type="compositionally biased region" description="Basic and acidic residues" evidence="1">
    <location>
        <begin position="40"/>
        <end position="50"/>
    </location>
</feature>
<accession>A0A8J5QRN9</accession>
<evidence type="ECO:0000313" key="3">
    <source>
        <dbReference type="Proteomes" id="UP000729913"/>
    </source>
</evidence>
<organism evidence="2 3">
    <name type="scientific">Cotesia typhae</name>
    <dbReference type="NCBI Taxonomy" id="2053667"/>
    <lineage>
        <taxon>Eukaryota</taxon>
        <taxon>Metazoa</taxon>
        <taxon>Ecdysozoa</taxon>
        <taxon>Arthropoda</taxon>
        <taxon>Hexapoda</taxon>
        <taxon>Insecta</taxon>
        <taxon>Pterygota</taxon>
        <taxon>Neoptera</taxon>
        <taxon>Endopterygota</taxon>
        <taxon>Hymenoptera</taxon>
        <taxon>Apocrita</taxon>
        <taxon>Ichneumonoidea</taxon>
        <taxon>Braconidae</taxon>
        <taxon>Microgastrinae</taxon>
        <taxon>Cotesia</taxon>
    </lineage>
</organism>
<comment type="caution">
    <text evidence="2">The sequence shown here is derived from an EMBL/GenBank/DDBJ whole genome shotgun (WGS) entry which is preliminary data.</text>
</comment>
<gene>
    <name evidence="2" type="ORF">G9C98_004113</name>
</gene>
<name>A0A8J5QRN9_9HYME</name>
<keyword evidence="3" id="KW-1185">Reference proteome</keyword>
<reference evidence="2" key="1">
    <citation type="submission" date="2020-03" db="EMBL/GenBank/DDBJ databases">
        <authorList>
            <person name="Chebbi M.A."/>
            <person name="Drezen J.M."/>
        </authorList>
    </citation>
    <scope>NUCLEOTIDE SEQUENCE</scope>
    <source>
        <tissue evidence="2">Whole body</tissue>
    </source>
</reference>